<evidence type="ECO:0000259" key="2">
    <source>
        <dbReference type="Pfam" id="PF00884"/>
    </source>
</evidence>
<dbReference type="PANTHER" id="PTHR43108:SF6">
    <property type="entry name" value="N-SULPHOGLUCOSAMINE SULPHOHYDROLASE"/>
    <property type="match status" value="1"/>
</dbReference>
<organism evidence="4 5">
    <name type="scientific">Novipirellula herctigrandis</name>
    <dbReference type="NCBI Taxonomy" id="2527986"/>
    <lineage>
        <taxon>Bacteria</taxon>
        <taxon>Pseudomonadati</taxon>
        <taxon>Planctomycetota</taxon>
        <taxon>Planctomycetia</taxon>
        <taxon>Pirellulales</taxon>
        <taxon>Pirellulaceae</taxon>
        <taxon>Novipirellula</taxon>
    </lineage>
</organism>
<reference evidence="4 5" key="1">
    <citation type="submission" date="2019-02" db="EMBL/GenBank/DDBJ databases">
        <title>Deep-cultivation of Planctomycetes and their phenomic and genomic characterization uncovers novel biology.</title>
        <authorList>
            <person name="Wiegand S."/>
            <person name="Jogler M."/>
            <person name="Boedeker C."/>
            <person name="Pinto D."/>
            <person name="Vollmers J."/>
            <person name="Rivas-Marin E."/>
            <person name="Kohn T."/>
            <person name="Peeters S.H."/>
            <person name="Heuer A."/>
            <person name="Rast P."/>
            <person name="Oberbeckmann S."/>
            <person name="Bunk B."/>
            <person name="Jeske O."/>
            <person name="Meyerdierks A."/>
            <person name="Storesund J.E."/>
            <person name="Kallscheuer N."/>
            <person name="Luecker S."/>
            <person name="Lage O.M."/>
            <person name="Pohl T."/>
            <person name="Merkel B.J."/>
            <person name="Hornburger P."/>
            <person name="Mueller R.-W."/>
            <person name="Bruemmer F."/>
            <person name="Labrenz M."/>
            <person name="Spormann A.M."/>
            <person name="Op Den Camp H."/>
            <person name="Overmann J."/>
            <person name="Amann R."/>
            <person name="Jetten M.S.M."/>
            <person name="Mascher T."/>
            <person name="Medema M.H."/>
            <person name="Devos D.P."/>
            <person name="Kaster A.-K."/>
            <person name="Ovreas L."/>
            <person name="Rohde M."/>
            <person name="Galperin M.Y."/>
            <person name="Jogler C."/>
        </authorList>
    </citation>
    <scope>NUCLEOTIDE SEQUENCE [LARGE SCALE GENOMIC DNA]</scope>
    <source>
        <strain evidence="4 5">CA13</strain>
    </source>
</reference>
<dbReference type="GO" id="GO:0004065">
    <property type="term" value="F:arylsulfatase activity"/>
    <property type="evidence" value="ECO:0007669"/>
    <property type="project" value="UniProtKB-EC"/>
</dbReference>
<evidence type="ECO:0000313" key="5">
    <source>
        <dbReference type="Proteomes" id="UP000315010"/>
    </source>
</evidence>
<dbReference type="InterPro" id="IPR017850">
    <property type="entry name" value="Alkaline_phosphatase_core_sf"/>
</dbReference>
<feature type="signal peptide" evidence="1">
    <location>
        <begin position="1"/>
        <end position="24"/>
    </location>
</feature>
<dbReference type="InterPro" id="IPR000917">
    <property type="entry name" value="Sulfatase_N"/>
</dbReference>
<sequence precursor="true">MKNNSMRKTGLAFGLLVAANTAFAMGQANADDKLAKREANRPNIVFVMSDDQRWDTFGCYGRTDVLTPNIDKLAASGVAFDNAYYAVAICMPSRTTTFTGRYFSDHQCGFTYPYNRTLPAKEFADSYPAQLRAAGYRTGFVGKFGVRLEDLPQTVAEHFDFYTGISTTSKKGPHFPADDKKLQHIYRKDRDPKERTLIKGDSMIHFLETQPEGQPFCLSISFDAVKNDRDSDMYGPHVALFKDKPMWVPKNYVEGENEKLPQVLKDHARGVYLHRDRTSTPQEYQRRTRRFAVQGYTVDQQVKRLMDKLKEMGVLENTVVIYTSDNGRFHGSQGLFDKAILYDEAMKQPLIVFDPRAPKSRRGSRVDAMVSSVDIAPTILSLAGLEVPPSMKGRDLGQLLAGTQDLSKWRDTVLMENFFIQELLGKGRKKGVTPDAQNIELIANKRSYRSRGVRTERYKYFAYFEHDPVIEELYDLKEDPHEQDNLISNPEYAAVLEKLREKTRDFHARATD</sequence>
<dbReference type="PANTHER" id="PTHR43108">
    <property type="entry name" value="N-ACETYLGLUCOSAMINE-6-SULFATASE FAMILY MEMBER"/>
    <property type="match status" value="1"/>
</dbReference>
<protein>
    <submittedName>
        <fullName evidence="4">Arylsulfatase</fullName>
        <ecNumber evidence="4">3.1.6.1</ecNumber>
    </submittedName>
</protein>
<proteinExistence type="predicted"/>
<accession>A0A5C5Z091</accession>
<dbReference type="AlphaFoldDB" id="A0A5C5Z091"/>
<name>A0A5C5Z091_9BACT</name>
<comment type="caution">
    <text evidence="4">The sequence shown here is derived from an EMBL/GenBank/DDBJ whole genome shotgun (WGS) entry which is preliminary data.</text>
</comment>
<dbReference type="SUPFAM" id="SSF53649">
    <property type="entry name" value="Alkaline phosphatase-like"/>
    <property type="match status" value="1"/>
</dbReference>
<dbReference type="EMBL" id="SJPJ01000001">
    <property type="protein sequence ID" value="TWT80426.1"/>
    <property type="molecule type" value="Genomic_DNA"/>
</dbReference>
<feature type="domain" description="N-sulphoglucosamine sulphohydrolase C-terminal" evidence="3">
    <location>
        <begin position="444"/>
        <end position="505"/>
    </location>
</feature>
<dbReference type="Pfam" id="PF16347">
    <property type="entry name" value="SGSH_C"/>
    <property type="match status" value="1"/>
</dbReference>
<feature type="domain" description="Sulfatase N-terminal" evidence="2">
    <location>
        <begin position="42"/>
        <end position="384"/>
    </location>
</feature>
<dbReference type="EC" id="3.1.6.1" evidence="4"/>
<gene>
    <name evidence="4" type="ORF">CA13_18430</name>
</gene>
<keyword evidence="5" id="KW-1185">Reference proteome</keyword>
<dbReference type="InterPro" id="IPR032506">
    <property type="entry name" value="SGSH_C"/>
</dbReference>
<evidence type="ECO:0000313" key="4">
    <source>
        <dbReference type="EMBL" id="TWT80426.1"/>
    </source>
</evidence>
<evidence type="ECO:0000259" key="3">
    <source>
        <dbReference type="Pfam" id="PF16347"/>
    </source>
</evidence>
<keyword evidence="1" id="KW-0732">Signal</keyword>
<evidence type="ECO:0000256" key="1">
    <source>
        <dbReference type="SAM" id="SignalP"/>
    </source>
</evidence>
<dbReference type="Proteomes" id="UP000315010">
    <property type="component" value="Unassembled WGS sequence"/>
</dbReference>
<feature type="chain" id="PRO_5022745556" evidence="1">
    <location>
        <begin position="25"/>
        <end position="512"/>
    </location>
</feature>
<keyword evidence="4" id="KW-0378">Hydrolase</keyword>
<dbReference type="Pfam" id="PF00884">
    <property type="entry name" value="Sulfatase"/>
    <property type="match status" value="1"/>
</dbReference>
<dbReference type="Gene3D" id="3.40.720.10">
    <property type="entry name" value="Alkaline Phosphatase, subunit A"/>
    <property type="match status" value="1"/>
</dbReference>